<evidence type="ECO:0000313" key="11">
    <source>
        <dbReference type="EMBL" id="GAX15718.1"/>
    </source>
</evidence>
<dbReference type="EMBL" id="BDSP01000095">
    <property type="protein sequence ID" value="GAX15718.1"/>
    <property type="molecule type" value="Genomic_DNA"/>
</dbReference>
<sequence>MRLRNFEEFDENRLPSKPHYHNDENPSHSSSGVEMAIDFEDRATKHADGSQLIDVYPNDEEIQIKGAITDPFAIREGSTLSWENMSMTVNASGRKVLDDCSGTVPKRHMTALMGMSGTGKSSILNILSGRQRSTRDVAIQADVFLDDYKLDPTNMMVRRSIAFVAQDDSLLATSTPREAIRFSAKMRLPRTTSSEELHLLTDSMLEELGLISCADSLVGGPLIKGISGGERKRTSVGIELVTMPSIVCLDEPTSGLDAFSALQCCEVLRKVANAGASVLFTIHQPSSEIFESLDHLILMNGGRVMYQGSVKDVSAFFSARGHPVPKNYNPADWLIDVAQCVSMEDLIEAGYFNSEQRVRSYRKSVCCLKDNDSISAGEEVVNLFRRELVNLKRDWTAPFNRVFVMGTLSLFIGMIFFDVGNADKLDPFTLQSQFGAMMIVLITCMMSAVQLTMFVYPEQRPIFLREYSTNHYSAFSYLMAHLTAEAILVAVKVFMVVTPIYFMVSLSGSYLIYILLTFTLSMAITAQATCAACLGGDNVKLVTQLTPLIFQPQLLFAGFFLSPELMPIWIRPIQLVCTMTYATRILVVEEFHDCSSDARENEACSKMLESTRSDPDDVWWNWLVLAGIFVFFRLLAVFLLQRSANKFY</sequence>
<feature type="domain" description="ABC transporter" evidence="10">
    <location>
        <begin position="80"/>
        <end position="326"/>
    </location>
</feature>
<reference evidence="11 12" key="1">
    <citation type="journal article" date="2015" name="Plant Cell">
        <title>Oil accumulation by the oleaginous diatom Fistulifera solaris as revealed by the genome and transcriptome.</title>
        <authorList>
            <person name="Tanaka T."/>
            <person name="Maeda Y."/>
            <person name="Veluchamy A."/>
            <person name="Tanaka M."/>
            <person name="Abida H."/>
            <person name="Marechal E."/>
            <person name="Bowler C."/>
            <person name="Muto M."/>
            <person name="Sunaga Y."/>
            <person name="Tanaka M."/>
            <person name="Yoshino T."/>
            <person name="Taniguchi T."/>
            <person name="Fukuda Y."/>
            <person name="Nemoto M."/>
            <person name="Matsumoto M."/>
            <person name="Wong P.S."/>
            <person name="Aburatani S."/>
            <person name="Fujibuchi W."/>
        </authorList>
    </citation>
    <scope>NUCLEOTIDE SEQUENCE [LARGE SCALE GENOMIC DNA]</scope>
    <source>
        <strain evidence="11 12">JPCC DA0580</strain>
    </source>
</reference>
<dbReference type="Pfam" id="PF19055">
    <property type="entry name" value="ABC2_membrane_7"/>
    <property type="match status" value="1"/>
</dbReference>
<evidence type="ECO:0000256" key="8">
    <source>
        <dbReference type="SAM" id="MobiDB-lite"/>
    </source>
</evidence>
<dbReference type="PANTHER" id="PTHR48041:SF139">
    <property type="entry name" value="PROTEIN SCARLET"/>
    <property type="match status" value="1"/>
</dbReference>
<keyword evidence="2" id="KW-0813">Transport</keyword>
<dbReference type="AlphaFoldDB" id="A0A1Z5JPM7"/>
<dbReference type="InterPro" id="IPR027417">
    <property type="entry name" value="P-loop_NTPase"/>
</dbReference>
<dbReference type="SMART" id="SM00382">
    <property type="entry name" value="AAA"/>
    <property type="match status" value="1"/>
</dbReference>
<protein>
    <recommendedName>
        <fullName evidence="10">ABC transporter domain-containing protein</fullName>
    </recommendedName>
</protein>
<feature type="transmembrane region" description="Helical" evidence="9">
    <location>
        <begin position="402"/>
        <end position="422"/>
    </location>
</feature>
<dbReference type="GO" id="GO:0016887">
    <property type="term" value="F:ATP hydrolysis activity"/>
    <property type="evidence" value="ECO:0007669"/>
    <property type="project" value="InterPro"/>
</dbReference>
<dbReference type="PANTHER" id="PTHR48041">
    <property type="entry name" value="ABC TRANSPORTER G FAMILY MEMBER 28"/>
    <property type="match status" value="1"/>
</dbReference>
<dbReference type="OrthoDB" id="66620at2759"/>
<dbReference type="InterPro" id="IPR013525">
    <property type="entry name" value="ABC2_TM"/>
</dbReference>
<keyword evidence="4" id="KW-0547">Nucleotide-binding</keyword>
<feature type="transmembrane region" description="Helical" evidence="9">
    <location>
        <begin position="510"/>
        <end position="534"/>
    </location>
</feature>
<organism evidence="11 12">
    <name type="scientific">Fistulifera solaris</name>
    <name type="common">Oleaginous diatom</name>
    <dbReference type="NCBI Taxonomy" id="1519565"/>
    <lineage>
        <taxon>Eukaryota</taxon>
        <taxon>Sar</taxon>
        <taxon>Stramenopiles</taxon>
        <taxon>Ochrophyta</taxon>
        <taxon>Bacillariophyta</taxon>
        <taxon>Bacillariophyceae</taxon>
        <taxon>Bacillariophycidae</taxon>
        <taxon>Naviculales</taxon>
        <taxon>Naviculaceae</taxon>
        <taxon>Fistulifera</taxon>
    </lineage>
</organism>
<evidence type="ECO:0000256" key="4">
    <source>
        <dbReference type="ARBA" id="ARBA00022741"/>
    </source>
</evidence>
<dbReference type="Proteomes" id="UP000198406">
    <property type="component" value="Unassembled WGS sequence"/>
</dbReference>
<dbReference type="GO" id="GO:0016020">
    <property type="term" value="C:membrane"/>
    <property type="evidence" value="ECO:0007669"/>
    <property type="project" value="UniProtKB-SubCell"/>
</dbReference>
<keyword evidence="5" id="KW-0067">ATP-binding</keyword>
<evidence type="ECO:0000313" key="12">
    <source>
        <dbReference type="Proteomes" id="UP000198406"/>
    </source>
</evidence>
<comment type="subcellular location">
    <subcellularLocation>
        <location evidence="1">Membrane</location>
        <topology evidence="1">Multi-pass membrane protein</topology>
    </subcellularLocation>
</comment>
<comment type="caution">
    <text evidence="11">The sequence shown here is derived from an EMBL/GenBank/DDBJ whole genome shotgun (WGS) entry which is preliminary data.</text>
</comment>
<feature type="region of interest" description="Disordered" evidence="8">
    <location>
        <begin position="1"/>
        <end position="31"/>
    </location>
</feature>
<dbReference type="SUPFAM" id="SSF52540">
    <property type="entry name" value="P-loop containing nucleoside triphosphate hydrolases"/>
    <property type="match status" value="1"/>
</dbReference>
<dbReference type="InterPro" id="IPR050352">
    <property type="entry name" value="ABCG_transporters"/>
</dbReference>
<evidence type="ECO:0000256" key="5">
    <source>
        <dbReference type="ARBA" id="ARBA00022840"/>
    </source>
</evidence>
<feature type="transmembrane region" description="Helical" evidence="9">
    <location>
        <begin position="477"/>
        <end position="504"/>
    </location>
</feature>
<accession>A0A1Z5JPM7</accession>
<feature type="transmembrane region" description="Helical" evidence="9">
    <location>
        <begin position="619"/>
        <end position="640"/>
    </location>
</feature>
<evidence type="ECO:0000256" key="9">
    <source>
        <dbReference type="SAM" id="Phobius"/>
    </source>
</evidence>
<dbReference type="InterPro" id="IPR003593">
    <property type="entry name" value="AAA+_ATPase"/>
</dbReference>
<dbReference type="Pfam" id="PF01061">
    <property type="entry name" value="ABC2_membrane"/>
    <property type="match status" value="1"/>
</dbReference>
<evidence type="ECO:0000256" key="7">
    <source>
        <dbReference type="ARBA" id="ARBA00023136"/>
    </source>
</evidence>
<dbReference type="InterPro" id="IPR003439">
    <property type="entry name" value="ABC_transporter-like_ATP-bd"/>
</dbReference>
<dbReference type="PROSITE" id="PS50893">
    <property type="entry name" value="ABC_TRANSPORTER_2"/>
    <property type="match status" value="1"/>
</dbReference>
<dbReference type="InParanoid" id="A0A1Z5JPM7"/>
<feature type="transmembrane region" description="Helical" evidence="9">
    <location>
        <begin position="434"/>
        <end position="456"/>
    </location>
</feature>
<keyword evidence="6 9" id="KW-1133">Transmembrane helix</keyword>
<dbReference type="InterPro" id="IPR043926">
    <property type="entry name" value="ABCG_dom"/>
</dbReference>
<evidence type="ECO:0000256" key="6">
    <source>
        <dbReference type="ARBA" id="ARBA00022989"/>
    </source>
</evidence>
<evidence type="ECO:0000256" key="2">
    <source>
        <dbReference type="ARBA" id="ARBA00022448"/>
    </source>
</evidence>
<evidence type="ECO:0000259" key="10">
    <source>
        <dbReference type="PROSITE" id="PS50893"/>
    </source>
</evidence>
<dbReference type="GO" id="GO:0140359">
    <property type="term" value="F:ABC-type transporter activity"/>
    <property type="evidence" value="ECO:0007669"/>
    <property type="project" value="InterPro"/>
</dbReference>
<feature type="transmembrane region" description="Helical" evidence="9">
    <location>
        <begin position="541"/>
        <end position="561"/>
    </location>
</feature>
<dbReference type="Pfam" id="PF00005">
    <property type="entry name" value="ABC_tran"/>
    <property type="match status" value="1"/>
</dbReference>
<feature type="compositionally biased region" description="Basic and acidic residues" evidence="8">
    <location>
        <begin position="1"/>
        <end position="26"/>
    </location>
</feature>
<evidence type="ECO:0000256" key="3">
    <source>
        <dbReference type="ARBA" id="ARBA00022692"/>
    </source>
</evidence>
<keyword evidence="7 9" id="KW-0472">Membrane</keyword>
<evidence type="ECO:0000256" key="1">
    <source>
        <dbReference type="ARBA" id="ARBA00004141"/>
    </source>
</evidence>
<dbReference type="GO" id="GO:0005524">
    <property type="term" value="F:ATP binding"/>
    <property type="evidence" value="ECO:0007669"/>
    <property type="project" value="UniProtKB-KW"/>
</dbReference>
<gene>
    <name evidence="11" type="ORF">FisN_3Hh192</name>
</gene>
<keyword evidence="12" id="KW-1185">Reference proteome</keyword>
<dbReference type="Gene3D" id="3.40.50.300">
    <property type="entry name" value="P-loop containing nucleotide triphosphate hydrolases"/>
    <property type="match status" value="1"/>
</dbReference>
<name>A0A1Z5JPM7_FISSO</name>
<keyword evidence="3 9" id="KW-0812">Transmembrane</keyword>
<proteinExistence type="predicted"/>